<sequence length="206" mass="20940">MLLPMVLPPPVAGLPAAGIATVTVAASAFCVRFWAGDTIAAAAAVLKPPDAAATAAVAAAAAAVPTPDAEVAPPTAIGEPALNPVVALAPPATPLPASSPVVPRALHSTELLLLPPPPPPPALPSFFGLCGPAVSCGVLLAGSIRTMIAILYAADRHQDAVRTRLVVQGSRRCNSALFPRRNQDVKKIDKKITFRGEVVTDQKAPI</sequence>
<proteinExistence type="predicted"/>
<dbReference type="Proteomes" id="UP000075883">
    <property type="component" value="Unassembled WGS sequence"/>
</dbReference>
<accession>A0A182M0P3</accession>
<dbReference type="AlphaFoldDB" id="A0A182M0P3"/>
<keyword evidence="2" id="KW-1185">Reference proteome</keyword>
<reference evidence="1" key="2">
    <citation type="submission" date="2020-05" db="UniProtKB">
        <authorList>
            <consortium name="EnsemblMetazoa"/>
        </authorList>
    </citation>
    <scope>IDENTIFICATION</scope>
    <source>
        <strain evidence="1">A-37</strain>
    </source>
</reference>
<protein>
    <submittedName>
        <fullName evidence="1">Uncharacterized protein</fullName>
    </submittedName>
</protein>
<evidence type="ECO:0000313" key="1">
    <source>
        <dbReference type="EnsemblMetazoa" id="ACUA006592-PA"/>
    </source>
</evidence>
<dbReference type="EnsemblMetazoa" id="ACUA006592-RA">
    <property type="protein sequence ID" value="ACUA006592-PA"/>
    <property type="gene ID" value="ACUA006592"/>
</dbReference>
<evidence type="ECO:0000313" key="2">
    <source>
        <dbReference type="Proteomes" id="UP000075883"/>
    </source>
</evidence>
<organism evidence="1 2">
    <name type="scientific">Anopheles culicifacies</name>
    <dbReference type="NCBI Taxonomy" id="139723"/>
    <lineage>
        <taxon>Eukaryota</taxon>
        <taxon>Metazoa</taxon>
        <taxon>Ecdysozoa</taxon>
        <taxon>Arthropoda</taxon>
        <taxon>Hexapoda</taxon>
        <taxon>Insecta</taxon>
        <taxon>Pterygota</taxon>
        <taxon>Neoptera</taxon>
        <taxon>Endopterygota</taxon>
        <taxon>Diptera</taxon>
        <taxon>Nematocera</taxon>
        <taxon>Culicoidea</taxon>
        <taxon>Culicidae</taxon>
        <taxon>Anophelinae</taxon>
        <taxon>Anopheles</taxon>
        <taxon>culicifacies species complex</taxon>
    </lineage>
</organism>
<dbReference type="VEuPathDB" id="VectorBase:ACUA006592"/>
<dbReference type="EMBL" id="AXCM01009694">
    <property type="status" value="NOT_ANNOTATED_CDS"/>
    <property type="molecule type" value="Genomic_DNA"/>
</dbReference>
<name>A0A182M0P3_9DIPT</name>
<reference evidence="2" key="1">
    <citation type="submission" date="2013-09" db="EMBL/GenBank/DDBJ databases">
        <title>The Genome Sequence of Anopheles culicifacies species A.</title>
        <authorList>
            <consortium name="The Broad Institute Genomics Platform"/>
            <person name="Neafsey D.E."/>
            <person name="Besansky N."/>
            <person name="Howell P."/>
            <person name="Walton C."/>
            <person name="Young S.K."/>
            <person name="Zeng Q."/>
            <person name="Gargeya S."/>
            <person name="Fitzgerald M."/>
            <person name="Haas B."/>
            <person name="Abouelleil A."/>
            <person name="Allen A.W."/>
            <person name="Alvarado L."/>
            <person name="Arachchi H.M."/>
            <person name="Berlin A.M."/>
            <person name="Chapman S.B."/>
            <person name="Gainer-Dewar J."/>
            <person name="Goldberg J."/>
            <person name="Griggs A."/>
            <person name="Gujja S."/>
            <person name="Hansen M."/>
            <person name="Howarth C."/>
            <person name="Imamovic A."/>
            <person name="Ireland A."/>
            <person name="Larimer J."/>
            <person name="McCowan C."/>
            <person name="Murphy C."/>
            <person name="Pearson M."/>
            <person name="Poon T.W."/>
            <person name="Priest M."/>
            <person name="Roberts A."/>
            <person name="Saif S."/>
            <person name="Shea T."/>
            <person name="Sisk P."/>
            <person name="Sykes S."/>
            <person name="Wortman J."/>
            <person name="Nusbaum C."/>
            <person name="Birren B."/>
        </authorList>
    </citation>
    <scope>NUCLEOTIDE SEQUENCE [LARGE SCALE GENOMIC DNA]</scope>
    <source>
        <strain evidence="2">A-37</strain>
    </source>
</reference>